<dbReference type="InterPro" id="IPR011013">
    <property type="entry name" value="Gal_mutarotase_sf_dom"/>
</dbReference>
<dbReference type="SUPFAM" id="SSF88688">
    <property type="entry name" value="Families 57/38 glycoside transferase middle domain"/>
    <property type="match status" value="1"/>
</dbReference>
<dbReference type="PANTHER" id="PTHR46017">
    <property type="entry name" value="ALPHA-MANNOSIDASE 2C1"/>
    <property type="match status" value="1"/>
</dbReference>
<dbReference type="SUPFAM" id="SSF74650">
    <property type="entry name" value="Galactose mutarotase-like"/>
    <property type="match status" value="1"/>
</dbReference>
<dbReference type="FunFam" id="1.20.1270.50:FF:000004">
    <property type="entry name" value="alpha-mannosidase 2C1 isoform X1"/>
    <property type="match status" value="1"/>
</dbReference>
<dbReference type="Pfam" id="PF07748">
    <property type="entry name" value="Glyco_hydro_38C"/>
    <property type="match status" value="1"/>
</dbReference>
<dbReference type="InterPro" id="IPR041147">
    <property type="entry name" value="GH38_C"/>
</dbReference>
<reference evidence="7 8" key="1">
    <citation type="submission" date="2019-11" db="EMBL/GenBank/DDBJ databases">
        <authorList>
            <person name="Zheng R.K."/>
            <person name="Sun C.M."/>
        </authorList>
    </citation>
    <scope>NUCLEOTIDE SEQUENCE [LARGE SCALE GENOMIC DNA]</scope>
    <source>
        <strain evidence="7 8">WC007</strain>
    </source>
</reference>
<dbReference type="InterPro" id="IPR011682">
    <property type="entry name" value="Glyco_hydro_38_C"/>
</dbReference>
<evidence type="ECO:0000256" key="1">
    <source>
        <dbReference type="ARBA" id="ARBA00009792"/>
    </source>
</evidence>
<dbReference type="EMBL" id="CP046401">
    <property type="protein sequence ID" value="QGY45217.1"/>
    <property type="molecule type" value="Genomic_DNA"/>
</dbReference>
<keyword evidence="2" id="KW-0479">Metal-binding</keyword>
<keyword evidence="4" id="KW-0326">Glycosidase</keyword>
<dbReference type="Gene3D" id="3.20.110.10">
    <property type="entry name" value="Glycoside hydrolase 38, N terminal domain"/>
    <property type="match status" value="1"/>
</dbReference>
<dbReference type="RefSeq" id="WP_158868282.1">
    <property type="nucleotide sequence ID" value="NZ_CP046401.1"/>
</dbReference>
<evidence type="ECO:0000313" key="8">
    <source>
        <dbReference type="Proteomes" id="UP000428260"/>
    </source>
</evidence>
<evidence type="ECO:0000256" key="5">
    <source>
        <dbReference type="SAM" id="Phobius"/>
    </source>
</evidence>
<keyword evidence="5" id="KW-0812">Transmembrane</keyword>
<keyword evidence="5" id="KW-1133">Transmembrane helix</keyword>
<dbReference type="InterPro" id="IPR000602">
    <property type="entry name" value="Glyco_hydro_38_N"/>
</dbReference>
<dbReference type="PANTHER" id="PTHR46017:SF1">
    <property type="entry name" value="ALPHA-MANNOSIDASE 2C1"/>
    <property type="match status" value="1"/>
</dbReference>
<dbReference type="InterPro" id="IPR013780">
    <property type="entry name" value="Glyco_hydro_b"/>
</dbReference>
<keyword evidence="3" id="KW-0378">Hydrolase</keyword>
<gene>
    <name evidence="7" type="ORF">GM418_16520</name>
</gene>
<dbReference type="Proteomes" id="UP000428260">
    <property type="component" value="Chromosome"/>
</dbReference>
<keyword evidence="8" id="KW-1185">Reference proteome</keyword>
<dbReference type="InterPro" id="IPR015341">
    <property type="entry name" value="Glyco_hydro_38_cen"/>
</dbReference>
<dbReference type="Pfam" id="PF09261">
    <property type="entry name" value="Alpha-mann_mid"/>
    <property type="match status" value="1"/>
</dbReference>
<dbReference type="GO" id="GO:0006013">
    <property type="term" value="P:mannose metabolic process"/>
    <property type="evidence" value="ECO:0007669"/>
    <property type="project" value="InterPro"/>
</dbReference>
<feature type="domain" description="Glycoside hydrolase family 38 central" evidence="6">
    <location>
        <begin position="305"/>
        <end position="384"/>
    </location>
</feature>
<dbReference type="Gene3D" id="1.20.1270.50">
    <property type="entry name" value="Glycoside hydrolase family 38, central domain"/>
    <property type="match status" value="1"/>
</dbReference>
<dbReference type="GO" id="GO:0009313">
    <property type="term" value="P:oligosaccharide catabolic process"/>
    <property type="evidence" value="ECO:0007669"/>
    <property type="project" value="TreeGrafter"/>
</dbReference>
<dbReference type="Gene3D" id="2.60.40.1180">
    <property type="entry name" value="Golgi alpha-mannosidase II"/>
    <property type="match status" value="1"/>
</dbReference>
<feature type="transmembrane region" description="Helical" evidence="5">
    <location>
        <begin position="12"/>
        <end position="29"/>
    </location>
</feature>
<evidence type="ECO:0000313" key="7">
    <source>
        <dbReference type="EMBL" id="QGY45217.1"/>
    </source>
</evidence>
<dbReference type="KEGG" id="mcos:GM418_16520"/>
<name>A0A6I6JYB8_9BACT</name>
<dbReference type="InterPro" id="IPR027291">
    <property type="entry name" value="Glyco_hydro_38_N_sf"/>
</dbReference>
<dbReference type="Pfam" id="PF17677">
    <property type="entry name" value="Glyco_hydro38C2"/>
    <property type="match status" value="1"/>
</dbReference>
<dbReference type="InterPro" id="IPR028995">
    <property type="entry name" value="Glyco_hydro_57/38_cen_sf"/>
</dbReference>
<evidence type="ECO:0000256" key="3">
    <source>
        <dbReference type="ARBA" id="ARBA00022801"/>
    </source>
</evidence>
<evidence type="ECO:0000259" key="6">
    <source>
        <dbReference type="SMART" id="SM00872"/>
    </source>
</evidence>
<evidence type="ECO:0000256" key="4">
    <source>
        <dbReference type="ARBA" id="ARBA00023295"/>
    </source>
</evidence>
<dbReference type="Gene3D" id="2.70.98.30">
    <property type="entry name" value="Golgi alpha-mannosidase II, domain 4"/>
    <property type="match status" value="1"/>
</dbReference>
<dbReference type="GO" id="GO:0046872">
    <property type="term" value="F:metal ion binding"/>
    <property type="evidence" value="ECO:0007669"/>
    <property type="project" value="UniProtKB-KW"/>
</dbReference>
<evidence type="ECO:0000256" key="2">
    <source>
        <dbReference type="ARBA" id="ARBA00022723"/>
    </source>
</evidence>
<organism evidence="7 8">
    <name type="scientific">Maribellus comscasis</name>
    <dbReference type="NCBI Taxonomy" id="2681766"/>
    <lineage>
        <taxon>Bacteria</taxon>
        <taxon>Pseudomonadati</taxon>
        <taxon>Bacteroidota</taxon>
        <taxon>Bacteroidia</taxon>
        <taxon>Marinilabiliales</taxon>
        <taxon>Prolixibacteraceae</taxon>
        <taxon>Maribellus</taxon>
    </lineage>
</organism>
<dbReference type="AlphaFoldDB" id="A0A6I6JYB8"/>
<dbReference type="SUPFAM" id="SSF88713">
    <property type="entry name" value="Glycoside hydrolase/deacetylase"/>
    <property type="match status" value="1"/>
</dbReference>
<proteinExistence type="inferred from homology"/>
<dbReference type="InterPro" id="IPR037094">
    <property type="entry name" value="Glyco_hydro_38_cen_sf"/>
</dbReference>
<protein>
    <recommendedName>
        <fullName evidence="6">Glycoside hydrolase family 38 central domain-containing protein</fullName>
    </recommendedName>
</protein>
<accession>A0A6I6JYB8</accession>
<comment type="similarity">
    <text evidence="1">Belongs to the glycosyl hydrolase 38 family.</text>
</comment>
<dbReference type="GO" id="GO:0004559">
    <property type="term" value="F:alpha-mannosidase activity"/>
    <property type="evidence" value="ECO:0007669"/>
    <property type="project" value="InterPro"/>
</dbReference>
<dbReference type="SMART" id="SM00872">
    <property type="entry name" value="Alpha-mann_mid"/>
    <property type="match status" value="1"/>
</dbReference>
<dbReference type="GO" id="GO:0030246">
    <property type="term" value="F:carbohydrate binding"/>
    <property type="evidence" value="ECO:0007669"/>
    <property type="project" value="InterPro"/>
</dbReference>
<dbReference type="InterPro" id="IPR011330">
    <property type="entry name" value="Glyco_hydro/deAcase_b/a-brl"/>
</dbReference>
<sequence>MNLKLNRRNDSIVFSIQSVLILIFLIFLFKQSQSQEKRQPTDVKVIGHAHMDPVYRWRWNEIENREISKTFSDVLKELDTYPELQFAQSYMLYYETVQNRFPELFEKVKQRISNKRWSVVGGQWVETDETLPSGESLIRQFLVGRDYYTKNLGIKSVTIAWLPDVFTGHSSTIPKIYAGCGIKNYVFSREAPKDKRIFWWESADGSRILAYKIPGHYIPDYKILPGQVEEWIKISGYNKPLIAVGKGDHGGGPGETDMRSMELLSDEFPLQFKFISPEDYFNELNQADFNWPVQNKEFGYQPNGGQWLGCYTSQAKIKKQNRRLENQLIAAEKFSAIGTMHKGKPFYPREDFLEAWKILLFNQFHDIIPGTLTGLGANDVFKDYNKLEQISSELLTAGLENIGNRIDTETDGIPLVVYNPHSWEVSQFVDAEVSFVKRPTEFSLKDSEGKSIHYSIIKESEDKQTVTISMDATNIPALGYKVYTVTNEKTEMPKTDIDVTENQIENKFFVVKWNDEGVTNIFNKKLQKEFVNGVANTLQLLEDNGNSWSLKLTGKKYPVNQLTPPRIIFSSPEKVTVQWEDYFQSSKFVRYMTVYANSEQINFEMEVDWHSHNKILRLAFPTVLANGQACYDQAYGYVQREETEGEFPAQKWVDYSEKNCGISLLNNGKYGFTVNNGVLTMSVVRGARDMDPRMDEGKHSFKYALNVHEGDWREANIPLRAWEFNQPLIAKQENQHPGEISGWTYSNLSFPLEKSFFGINSDHVIISSLKTKQDAYETNPIILRIIETEGRDENVTVQLPYEAKSVSECNHLEEPIEQRSEIKTDSTQFHFTIGHDQIRTFMIYF</sequence>
<dbReference type="Pfam" id="PF01074">
    <property type="entry name" value="Glyco_hydro_38N"/>
    <property type="match status" value="1"/>
</dbReference>
<keyword evidence="5" id="KW-0472">Membrane</keyword>